<keyword evidence="3 4" id="KW-0131">Cell cycle</keyword>
<evidence type="ECO:0000313" key="6">
    <source>
        <dbReference type="Proteomes" id="UP001189429"/>
    </source>
</evidence>
<accession>A0ABN9VGN8</accession>
<comment type="function">
    <text evidence="4">Binds to the catalytic subunit of the cyclin dependent kinases and is essential for their biological function.</text>
</comment>
<comment type="caution">
    <text evidence="5">The sequence shown here is derived from an EMBL/GenBank/DDBJ whole genome shotgun (WGS) entry which is preliminary data.</text>
</comment>
<dbReference type="PANTHER" id="PTHR23415">
    <property type="entry name" value="CYCLIN-DEPENDENT KINASES REGULATORY SUBUNIT/60S RIBOSOME SUBUNIT BIOGENESIS PROTEIN NIP7"/>
    <property type="match status" value="1"/>
</dbReference>
<dbReference type="EMBL" id="CAUYUJ010017159">
    <property type="protein sequence ID" value="CAK0872317.1"/>
    <property type="molecule type" value="Genomic_DNA"/>
</dbReference>
<name>A0ABN9VGN8_9DINO</name>
<evidence type="ECO:0000256" key="4">
    <source>
        <dbReference type="RuleBase" id="RU311113"/>
    </source>
</evidence>
<reference evidence="5" key="1">
    <citation type="submission" date="2023-10" db="EMBL/GenBank/DDBJ databases">
        <authorList>
            <person name="Chen Y."/>
            <person name="Shah S."/>
            <person name="Dougan E. K."/>
            <person name="Thang M."/>
            <person name="Chan C."/>
        </authorList>
    </citation>
    <scope>NUCLEOTIDE SEQUENCE [LARGE SCALE GENOMIC DNA]</scope>
</reference>
<protein>
    <recommendedName>
        <fullName evidence="4">Cyclin-dependent kinases regulatory subunit</fullName>
    </recommendedName>
</protein>
<evidence type="ECO:0000256" key="1">
    <source>
        <dbReference type="ARBA" id="ARBA00007782"/>
    </source>
</evidence>
<dbReference type="InterPro" id="IPR036858">
    <property type="entry name" value="Cyclin-dep_kinase_reg-sub_sf"/>
</dbReference>
<dbReference type="PRINTS" id="PR00296">
    <property type="entry name" value="CYCLINKINASE"/>
</dbReference>
<dbReference type="SUPFAM" id="SSF55637">
    <property type="entry name" value="Cell cycle regulatory proteins"/>
    <property type="match status" value="1"/>
</dbReference>
<keyword evidence="2 4" id="KW-0132">Cell division</keyword>
<dbReference type="SMART" id="SM01084">
    <property type="entry name" value="CKS"/>
    <property type="match status" value="1"/>
</dbReference>
<gene>
    <name evidence="5" type="ORF">PCOR1329_LOCUS57817</name>
</gene>
<evidence type="ECO:0000313" key="5">
    <source>
        <dbReference type="EMBL" id="CAK0872317.1"/>
    </source>
</evidence>
<dbReference type="Gene3D" id="3.30.170.10">
    <property type="entry name" value="Cyclin-dependent kinase, regulatory subunit"/>
    <property type="match status" value="1"/>
</dbReference>
<keyword evidence="6" id="KW-1185">Reference proteome</keyword>
<dbReference type="Proteomes" id="UP001189429">
    <property type="component" value="Unassembled WGS sequence"/>
</dbReference>
<sequence>MHWIVRPLSPDCEGKGMDLVVVREHRHDAPRPTSPVWRVPADSEKYCDDVYEYRRVTVPRGMLQVLPQGRCMNEAEWRAHGITMSRGWEHYDFHSPEQNVLLFRRVLGTDPKTGLAPADMIEKVRTREAFTAELEQLRQRMVADLSRRLDQPVANQF</sequence>
<comment type="similarity">
    <text evidence="1 4">Belongs to the CKS family.</text>
</comment>
<organism evidence="5 6">
    <name type="scientific">Prorocentrum cordatum</name>
    <dbReference type="NCBI Taxonomy" id="2364126"/>
    <lineage>
        <taxon>Eukaryota</taxon>
        <taxon>Sar</taxon>
        <taxon>Alveolata</taxon>
        <taxon>Dinophyceae</taxon>
        <taxon>Prorocentrales</taxon>
        <taxon>Prorocentraceae</taxon>
        <taxon>Prorocentrum</taxon>
    </lineage>
</organism>
<dbReference type="InterPro" id="IPR000789">
    <property type="entry name" value="Cyclin-dep_kinase_reg-sub"/>
</dbReference>
<proteinExistence type="inferred from homology"/>
<dbReference type="Pfam" id="PF01111">
    <property type="entry name" value="CKS"/>
    <property type="match status" value="1"/>
</dbReference>
<evidence type="ECO:0000256" key="3">
    <source>
        <dbReference type="ARBA" id="ARBA00023306"/>
    </source>
</evidence>
<evidence type="ECO:0000256" key="2">
    <source>
        <dbReference type="ARBA" id="ARBA00022618"/>
    </source>
</evidence>